<reference evidence="1" key="2">
    <citation type="journal article" date="2015" name="Fish Shellfish Immunol.">
        <title>Early steps in the European eel (Anguilla anguilla)-Vibrio vulnificus interaction in the gills: Role of the RtxA13 toxin.</title>
        <authorList>
            <person name="Callol A."/>
            <person name="Pajuelo D."/>
            <person name="Ebbesson L."/>
            <person name="Teles M."/>
            <person name="MacKenzie S."/>
            <person name="Amaro C."/>
        </authorList>
    </citation>
    <scope>NUCLEOTIDE SEQUENCE</scope>
</reference>
<name>A0A0E9XY30_ANGAN</name>
<evidence type="ECO:0000313" key="1">
    <source>
        <dbReference type="EMBL" id="JAI06731.1"/>
    </source>
</evidence>
<protein>
    <submittedName>
        <fullName evidence="1">Uncharacterized protein</fullName>
    </submittedName>
</protein>
<organism evidence="1">
    <name type="scientific">Anguilla anguilla</name>
    <name type="common">European freshwater eel</name>
    <name type="synonym">Muraena anguilla</name>
    <dbReference type="NCBI Taxonomy" id="7936"/>
    <lineage>
        <taxon>Eukaryota</taxon>
        <taxon>Metazoa</taxon>
        <taxon>Chordata</taxon>
        <taxon>Craniata</taxon>
        <taxon>Vertebrata</taxon>
        <taxon>Euteleostomi</taxon>
        <taxon>Actinopterygii</taxon>
        <taxon>Neopterygii</taxon>
        <taxon>Teleostei</taxon>
        <taxon>Anguilliformes</taxon>
        <taxon>Anguillidae</taxon>
        <taxon>Anguilla</taxon>
    </lineage>
</organism>
<dbReference type="AlphaFoldDB" id="A0A0E9XY30"/>
<sequence>MMVDRNTLIHVFGSKSSVLNTNSFIS</sequence>
<reference evidence="1" key="1">
    <citation type="submission" date="2014-11" db="EMBL/GenBank/DDBJ databases">
        <authorList>
            <person name="Amaro Gonzalez C."/>
        </authorList>
    </citation>
    <scope>NUCLEOTIDE SEQUENCE</scope>
</reference>
<proteinExistence type="predicted"/>
<accession>A0A0E9XY30</accession>
<dbReference type="EMBL" id="GBXM01001847">
    <property type="protein sequence ID" value="JAI06731.1"/>
    <property type="molecule type" value="Transcribed_RNA"/>
</dbReference>